<sequence length="67" mass="6621">MLGLGAASLGVVAGCLDETPGTASADGPNRTDGGDGNGNGNGKMDGEFPPCPDYGDSVDRVVCYDDV</sequence>
<reference evidence="2 3" key="1">
    <citation type="journal article" date="2014" name="PLoS Genet.">
        <title>Phylogenetically driven sequencing of extremely halophilic archaea reveals strategies for static and dynamic osmo-response.</title>
        <authorList>
            <person name="Becker E.A."/>
            <person name="Seitzer P.M."/>
            <person name="Tritt A."/>
            <person name="Larsen D."/>
            <person name="Krusor M."/>
            <person name="Yao A.I."/>
            <person name="Wu D."/>
            <person name="Madern D."/>
            <person name="Eisen J.A."/>
            <person name="Darling A.E."/>
            <person name="Facciotti M.T."/>
        </authorList>
    </citation>
    <scope>NUCLEOTIDE SEQUENCE [LARGE SCALE GENOMIC DNA]</scope>
    <source>
        <strain evidence="2 3">DSM 12278</strain>
    </source>
</reference>
<evidence type="ECO:0000313" key="2">
    <source>
        <dbReference type="EMBL" id="ELZ03363.1"/>
    </source>
</evidence>
<organism evidence="2 3">
    <name type="scientific">Natrialba asiatica (strain ATCC 700177 / DSM 12278 / JCM 9576 / FERM P-10747 / NBRC 102637 / 172P1)</name>
    <dbReference type="NCBI Taxonomy" id="29540"/>
    <lineage>
        <taxon>Archaea</taxon>
        <taxon>Methanobacteriati</taxon>
        <taxon>Methanobacteriota</taxon>
        <taxon>Stenosarchaea group</taxon>
        <taxon>Halobacteria</taxon>
        <taxon>Halobacteriales</taxon>
        <taxon>Natrialbaceae</taxon>
        <taxon>Natrialba</taxon>
    </lineage>
</organism>
<dbReference type="AlphaFoldDB" id="M0AZG3"/>
<evidence type="ECO:0000313" key="3">
    <source>
        <dbReference type="Proteomes" id="UP000011554"/>
    </source>
</evidence>
<accession>M0AZG3</accession>
<dbReference type="Proteomes" id="UP000011554">
    <property type="component" value="Unassembled WGS sequence"/>
</dbReference>
<feature type="non-terminal residue" evidence="2">
    <location>
        <position position="67"/>
    </location>
</feature>
<feature type="region of interest" description="Disordered" evidence="1">
    <location>
        <begin position="17"/>
        <end position="53"/>
    </location>
</feature>
<proteinExistence type="predicted"/>
<gene>
    <name evidence="2" type="ORF">C481_05190</name>
</gene>
<keyword evidence="3" id="KW-1185">Reference proteome</keyword>
<comment type="caution">
    <text evidence="2">The sequence shown here is derived from an EMBL/GenBank/DDBJ whole genome shotgun (WGS) entry which is preliminary data.</text>
</comment>
<evidence type="ECO:0000256" key="1">
    <source>
        <dbReference type="SAM" id="MobiDB-lite"/>
    </source>
</evidence>
<name>M0AZG3_NATA1</name>
<feature type="compositionally biased region" description="Gly residues" evidence="1">
    <location>
        <begin position="34"/>
        <end position="43"/>
    </location>
</feature>
<dbReference type="EMBL" id="AOIO01000017">
    <property type="protein sequence ID" value="ELZ03363.1"/>
    <property type="molecule type" value="Genomic_DNA"/>
</dbReference>
<protein>
    <submittedName>
        <fullName evidence="2">Uncharacterized protein</fullName>
    </submittedName>
</protein>